<dbReference type="Proteomes" id="UP001287286">
    <property type="component" value="Unassembled WGS sequence"/>
</dbReference>
<dbReference type="PANTHER" id="PTHR28060:SF1">
    <property type="entry name" value="ATP SYNTHASE SUBUNIT J, MITOCHONDRIAL"/>
    <property type="match status" value="1"/>
</dbReference>
<dbReference type="EMBL" id="JAWRVI010000064">
    <property type="protein sequence ID" value="KAK4082533.1"/>
    <property type="molecule type" value="Genomic_DNA"/>
</dbReference>
<keyword evidence="3" id="KW-1185">Reference proteome</keyword>
<organism evidence="2 3">
    <name type="scientific">Purpureocillium lilacinum</name>
    <name type="common">Paecilomyces lilacinus</name>
    <dbReference type="NCBI Taxonomy" id="33203"/>
    <lineage>
        <taxon>Eukaryota</taxon>
        <taxon>Fungi</taxon>
        <taxon>Dikarya</taxon>
        <taxon>Ascomycota</taxon>
        <taxon>Pezizomycotina</taxon>
        <taxon>Sordariomycetes</taxon>
        <taxon>Hypocreomycetidae</taxon>
        <taxon>Hypocreales</taxon>
        <taxon>Ophiocordycipitaceae</taxon>
        <taxon>Purpureocillium</taxon>
    </lineage>
</organism>
<dbReference type="PANTHER" id="PTHR28060">
    <property type="entry name" value="ATP SYNTHASE SUBUNIT J, MITOCHONDRIAL"/>
    <property type="match status" value="1"/>
</dbReference>
<feature type="region of interest" description="Disordered" evidence="1">
    <location>
        <begin position="1"/>
        <end position="24"/>
    </location>
</feature>
<reference evidence="2 3" key="1">
    <citation type="journal article" date="2024" name="Microbiol. Resour. Announc.">
        <title>Genome annotations for the ascomycete fungi Trichoderma harzianum, Trichoderma aggressivum, and Purpureocillium lilacinum.</title>
        <authorList>
            <person name="Beijen E.P.W."/>
            <person name="Ohm R.A."/>
        </authorList>
    </citation>
    <scope>NUCLEOTIDE SEQUENCE [LARGE SCALE GENOMIC DNA]</scope>
    <source>
        <strain evidence="2 3">CBS 150709</strain>
    </source>
</reference>
<evidence type="ECO:0000256" key="1">
    <source>
        <dbReference type="SAM" id="MobiDB-lite"/>
    </source>
</evidence>
<evidence type="ECO:0000313" key="3">
    <source>
        <dbReference type="Proteomes" id="UP001287286"/>
    </source>
</evidence>
<feature type="compositionally biased region" description="Basic and acidic residues" evidence="1">
    <location>
        <begin position="58"/>
        <end position="68"/>
    </location>
</feature>
<feature type="region of interest" description="Disordered" evidence="1">
    <location>
        <begin position="301"/>
        <end position="320"/>
    </location>
</feature>
<gene>
    <name evidence="2" type="ORF">Purlil1_11191</name>
</gene>
<dbReference type="Pfam" id="PF04911">
    <property type="entry name" value="ATP-synt_J"/>
    <property type="match status" value="1"/>
</dbReference>
<name>A0ABR0BKD7_PURLI</name>
<dbReference type="InterPro" id="IPR006995">
    <property type="entry name" value="ATP_synth_F0_jsu"/>
</dbReference>
<protein>
    <recommendedName>
        <fullName evidence="4">Mitochondrial F1F0 ATP synthase subunit Atp18</fullName>
    </recommendedName>
</protein>
<accession>A0ABR0BKD7</accession>
<proteinExistence type="predicted"/>
<evidence type="ECO:0000313" key="2">
    <source>
        <dbReference type="EMBL" id="KAK4082533.1"/>
    </source>
</evidence>
<evidence type="ECO:0008006" key="4">
    <source>
        <dbReference type="Google" id="ProtNLM"/>
    </source>
</evidence>
<feature type="region of interest" description="Disordered" evidence="1">
    <location>
        <begin position="58"/>
        <end position="78"/>
    </location>
</feature>
<comment type="caution">
    <text evidence="2">The sequence shown here is derived from an EMBL/GenBank/DDBJ whole genome shotgun (WGS) entry which is preliminary data.</text>
</comment>
<sequence length="375" mass="39310">MPRRRFEDAARDGNKEKASDRAEYVSKRAALQQAGQRGSCKPRRRANVIGRVARHRGVERANRQERRATGGAGATRGGAATWEVVRRRSSGVELEGSLDGLLVVGGQAEADCTVLVLLWPAAEEEEAAEGGEGGEGAGRELAGEATASAVAGLHCVLLSGEAAPQAHDVTPRGRAGAGAAAALNGDSHVMCAAPSGLMTHPFPHPIFRGRPGKSLLPPPVLVLAASGCRPPALARLLAGWLETSGSALCLVKKARFEDFVPATSTPRHINPIATRAIPTNSPIMSWLGVAPFKKFPAPFRACSPGPRDAAPPPEPTRQRPRWLTIATVKPMAPFFAAGLIIAYGANSAQNAMMASDEWKNDPRNPNAKTAGTGGH</sequence>
<feature type="region of interest" description="Disordered" evidence="1">
    <location>
        <begin position="355"/>
        <end position="375"/>
    </location>
</feature>